<dbReference type="SUPFAM" id="SSF54427">
    <property type="entry name" value="NTF2-like"/>
    <property type="match status" value="1"/>
</dbReference>
<protein>
    <submittedName>
        <fullName evidence="1">Ester cyclase</fullName>
    </submittedName>
</protein>
<dbReference type="AlphaFoldDB" id="A0A504JME3"/>
<name>A0A504JME3_9FLAO</name>
<dbReference type="OrthoDB" id="7595152at2"/>
<organism evidence="1 2">
    <name type="scientific">Aquimarina algicola</name>
    <dbReference type="NCBI Taxonomy" id="2589995"/>
    <lineage>
        <taxon>Bacteria</taxon>
        <taxon>Pseudomonadati</taxon>
        <taxon>Bacteroidota</taxon>
        <taxon>Flavobacteriia</taxon>
        <taxon>Flavobacteriales</taxon>
        <taxon>Flavobacteriaceae</taxon>
        <taxon>Aquimarina</taxon>
    </lineage>
</organism>
<dbReference type="InterPro" id="IPR009959">
    <property type="entry name" value="Cyclase_SnoaL-like"/>
</dbReference>
<dbReference type="PROSITE" id="PS51257">
    <property type="entry name" value="PROKAR_LIPOPROTEIN"/>
    <property type="match status" value="1"/>
</dbReference>
<proteinExistence type="predicted"/>
<dbReference type="Gene3D" id="3.10.450.50">
    <property type="match status" value="1"/>
</dbReference>
<evidence type="ECO:0000313" key="2">
    <source>
        <dbReference type="Proteomes" id="UP000315540"/>
    </source>
</evidence>
<gene>
    <name evidence="1" type="ORF">FHK87_01600</name>
</gene>
<sequence>MVKSIQSKRNIENMKIIVKIALVLVILLSACKDSKKTSIKTNHNPESILQEYMFAWTKHDASEIGSFFDQNVIWYNLPSDTIIKGKSNVTKHITDTFMGNVPDMYWVRSGDAFIDKNTITYEWTYGGTFNGQWGSNIIKNKKFSIKGISTTTINEEGKIIAQKDYYDLYRLQKQLERVE</sequence>
<comment type="caution">
    <text evidence="1">The sequence shown here is derived from an EMBL/GenBank/DDBJ whole genome shotgun (WGS) entry which is preliminary data.</text>
</comment>
<keyword evidence="2" id="KW-1185">Reference proteome</keyword>
<dbReference type="InterPro" id="IPR032710">
    <property type="entry name" value="NTF2-like_dom_sf"/>
</dbReference>
<reference evidence="1 2" key="1">
    <citation type="submission" date="2019-06" db="EMBL/GenBank/DDBJ databases">
        <authorList>
            <person name="Meng X."/>
        </authorList>
    </citation>
    <scope>NUCLEOTIDE SEQUENCE [LARGE SCALE GENOMIC DNA]</scope>
    <source>
        <strain evidence="1 2">M625</strain>
    </source>
</reference>
<dbReference type="Pfam" id="PF07366">
    <property type="entry name" value="SnoaL"/>
    <property type="match status" value="1"/>
</dbReference>
<dbReference type="Proteomes" id="UP000315540">
    <property type="component" value="Unassembled WGS sequence"/>
</dbReference>
<dbReference type="GO" id="GO:0030638">
    <property type="term" value="P:polyketide metabolic process"/>
    <property type="evidence" value="ECO:0007669"/>
    <property type="project" value="InterPro"/>
</dbReference>
<evidence type="ECO:0000313" key="1">
    <source>
        <dbReference type="EMBL" id="TPN88938.1"/>
    </source>
</evidence>
<dbReference type="EMBL" id="VFWZ01000001">
    <property type="protein sequence ID" value="TPN88938.1"/>
    <property type="molecule type" value="Genomic_DNA"/>
</dbReference>
<accession>A0A504JME3</accession>